<gene>
    <name evidence="1" type="ORF">H3Z82_05480</name>
</gene>
<organism evidence="1 2">
    <name type="scientific">Gelidibacter maritimus</name>
    <dbReference type="NCBI Taxonomy" id="2761487"/>
    <lineage>
        <taxon>Bacteria</taxon>
        <taxon>Pseudomonadati</taxon>
        <taxon>Bacteroidota</taxon>
        <taxon>Flavobacteriia</taxon>
        <taxon>Flavobacteriales</taxon>
        <taxon>Flavobacteriaceae</taxon>
        <taxon>Gelidibacter</taxon>
    </lineage>
</organism>
<reference evidence="1 2" key="1">
    <citation type="submission" date="2020-07" db="EMBL/GenBank/DDBJ databases">
        <title>Bacterium isolated from marine sediment.</title>
        <authorList>
            <person name="Shang D."/>
        </authorList>
    </citation>
    <scope>NUCLEOTIDE SEQUENCE [LARGE SCALE GENOMIC DNA]</scope>
    <source>
        <strain evidence="1 2">F6074</strain>
    </source>
</reference>
<dbReference type="AlphaFoldDB" id="A0A7W2R2U8"/>
<keyword evidence="2" id="KW-1185">Reference proteome</keyword>
<evidence type="ECO:0008006" key="3">
    <source>
        <dbReference type="Google" id="ProtNLM"/>
    </source>
</evidence>
<proteinExistence type="predicted"/>
<evidence type="ECO:0000313" key="2">
    <source>
        <dbReference type="Proteomes" id="UP000541857"/>
    </source>
</evidence>
<dbReference type="PROSITE" id="PS51257">
    <property type="entry name" value="PROKAR_LIPOPROTEIN"/>
    <property type="match status" value="1"/>
</dbReference>
<accession>A0A7W2R2U8</accession>
<dbReference type="Proteomes" id="UP000541857">
    <property type="component" value="Unassembled WGS sequence"/>
</dbReference>
<evidence type="ECO:0000313" key="1">
    <source>
        <dbReference type="EMBL" id="MBA6152174.1"/>
    </source>
</evidence>
<sequence>MKKLIFTLIIAGILFSCNNDDDSNLNTDLIGNWQLIEVLSDPGDGSGTFSSVESDKTITFKSGGIIASNGNLCDMGINAGNPTSGTYSKSKWTFNSSDCDNPEYDFTFEQNGNILIINYPCIEPCKVKYKKK</sequence>
<comment type="caution">
    <text evidence="1">The sequence shown here is derived from an EMBL/GenBank/DDBJ whole genome shotgun (WGS) entry which is preliminary data.</text>
</comment>
<protein>
    <recommendedName>
        <fullName evidence="3">Lipocalin-like domain-containing protein</fullName>
    </recommendedName>
</protein>
<dbReference type="RefSeq" id="WP_182203404.1">
    <property type="nucleotide sequence ID" value="NZ_JACGLT010000003.1"/>
</dbReference>
<dbReference type="EMBL" id="JACGLT010000003">
    <property type="protein sequence ID" value="MBA6152174.1"/>
    <property type="molecule type" value="Genomic_DNA"/>
</dbReference>
<name>A0A7W2R2U8_9FLAO</name>